<proteinExistence type="predicted"/>
<dbReference type="Gramene" id="Pp3c10_22490V3.1">
    <property type="protein sequence ID" value="Pp3c10_22490V3.1"/>
    <property type="gene ID" value="Pp3c10_22490"/>
</dbReference>
<reference evidence="1" key="3">
    <citation type="submission" date="2020-12" db="UniProtKB">
        <authorList>
            <consortium name="EnsemblPlants"/>
        </authorList>
    </citation>
    <scope>IDENTIFICATION</scope>
</reference>
<dbReference type="EnsemblPlants" id="Pp3c10_22490V3.1">
    <property type="protein sequence ID" value="Pp3c10_22490V3.1"/>
    <property type="gene ID" value="Pp3c10_22490"/>
</dbReference>
<sequence length="63" mass="7318">MTNASWRVERLVEAFQSLSWPSAGRTVSWSLRCLHYFGIEGKHGSKLHGKLPDHYMWHDGLSY</sequence>
<dbReference type="AlphaFoldDB" id="A0A7I4A1I5"/>
<keyword evidence="2" id="KW-1185">Reference proteome</keyword>
<reference evidence="1 2" key="2">
    <citation type="journal article" date="2018" name="Plant J.">
        <title>The Physcomitrella patens chromosome-scale assembly reveals moss genome structure and evolution.</title>
        <authorList>
            <person name="Lang D."/>
            <person name="Ullrich K.K."/>
            <person name="Murat F."/>
            <person name="Fuchs J."/>
            <person name="Jenkins J."/>
            <person name="Haas F.B."/>
            <person name="Piednoel M."/>
            <person name="Gundlach H."/>
            <person name="Van Bel M."/>
            <person name="Meyberg R."/>
            <person name="Vives C."/>
            <person name="Morata J."/>
            <person name="Symeonidi A."/>
            <person name="Hiss M."/>
            <person name="Muchero W."/>
            <person name="Kamisugi Y."/>
            <person name="Saleh O."/>
            <person name="Blanc G."/>
            <person name="Decker E.L."/>
            <person name="van Gessel N."/>
            <person name="Grimwood J."/>
            <person name="Hayes R.D."/>
            <person name="Graham S.W."/>
            <person name="Gunter L.E."/>
            <person name="McDaniel S.F."/>
            <person name="Hoernstein S.N.W."/>
            <person name="Larsson A."/>
            <person name="Li F.W."/>
            <person name="Perroud P.F."/>
            <person name="Phillips J."/>
            <person name="Ranjan P."/>
            <person name="Rokshar D.S."/>
            <person name="Rothfels C.J."/>
            <person name="Schneider L."/>
            <person name="Shu S."/>
            <person name="Stevenson D.W."/>
            <person name="Thummler F."/>
            <person name="Tillich M."/>
            <person name="Villarreal Aguilar J.C."/>
            <person name="Widiez T."/>
            <person name="Wong G.K."/>
            <person name="Wymore A."/>
            <person name="Zhang Y."/>
            <person name="Zimmer A.D."/>
            <person name="Quatrano R.S."/>
            <person name="Mayer K.F.X."/>
            <person name="Goodstein D."/>
            <person name="Casacuberta J.M."/>
            <person name="Vandepoele K."/>
            <person name="Reski R."/>
            <person name="Cuming A.C."/>
            <person name="Tuskan G.A."/>
            <person name="Maumus F."/>
            <person name="Salse J."/>
            <person name="Schmutz J."/>
            <person name="Rensing S.A."/>
        </authorList>
    </citation>
    <scope>NUCLEOTIDE SEQUENCE [LARGE SCALE GENOMIC DNA]</scope>
    <source>
        <strain evidence="1 2">cv. Gransden 2004</strain>
    </source>
</reference>
<dbReference type="EMBL" id="ABEU02000010">
    <property type="status" value="NOT_ANNOTATED_CDS"/>
    <property type="molecule type" value="Genomic_DNA"/>
</dbReference>
<evidence type="ECO:0000313" key="1">
    <source>
        <dbReference type="EnsemblPlants" id="Pp3c10_22490V3.1"/>
    </source>
</evidence>
<dbReference type="Proteomes" id="UP000006727">
    <property type="component" value="Chromosome 10"/>
</dbReference>
<dbReference type="InParanoid" id="A0A7I4A1I5"/>
<evidence type="ECO:0000313" key="2">
    <source>
        <dbReference type="Proteomes" id="UP000006727"/>
    </source>
</evidence>
<accession>A0A7I4A1I5</accession>
<reference evidence="1 2" key="1">
    <citation type="journal article" date="2008" name="Science">
        <title>The Physcomitrella genome reveals evolutionary insights into the conquest of land by plants.</title>
        <authorList>
            <person name="Rensing S."/>
            <person name="Lang D."/>
            <person name="Zimmer A."/>
            <person name="Terry A."/>
            <person name="Salamov A."/>
            <person name="Shapiro H."/>
            <person name="Nishiyama T."/>
            <person name="Perroud P.-F."/>
            <person name="Lindquist E."/>
            <person name="Kamisugi Y."/>
            <person name="Tanahashi T."/>
            <person name="Sakakibara K."/>
            <person name="Fujita T."/>
            <person name="Oishi K."/>
            <person name="Shin-I T."/>
            <person name="Kuroki Y."/>
            <person name="Toyoda A."/>
            <person name="Suzuki Y."/>
            <person name="Hashimoto A."/>
            <person name="Yamaguchi K."/>
            <person name="Sugano A."/>
            <person name="Kohara Y."/>
            <person name="Fujiyama A."/>
            <person name="Anterola A."/>
            <person name="Aoki S."/>
            <person name="Ashton N."/>
            <person name="Barbazuk W.B."/>
            <person name="Barker E."/>
            <person name="Bennetzen J."/>
            <person name="Bezanilla M."/>
            <person name="Blankenship R."/>
            <person name="Cho S.H."/>
            <person name="Dutcher S."/>
            <person name="Estelle M."/>
            <person name="Fawcett J.A."/>
            <person name="Gundlach H."/>
            <person name="Hanada K."/>
            <person name="Heyl A."/>
            <person name="Hicks K.A."/>
            <person name="Hugh J."/>
            <person name="Lohr M."/>
            <person name="Mayer K."/>
            <person name="Melkozernov A."/>
            <person name="Murata T."/>
            <person name="Nelson D."/>
            <person name="Pils B."/>
            <person name="Prigge M."/>
            <person name="Reiss B."/>
            <person name="Renner T."/>
            <person name="Rombauts S."/>
            <person name="Rushton P."/>
            <person name="Sanderfoot A."/>
            <person name="Schween G."/>
            <person name="Shiu S.-H."/>
            <person name="Stueber K."/>
            <person name="Theodoulou F.L."/>
            <person name="Tu H."/>
            <person name="Van de Peer Y."/>
            <person name="Verrier P.J."/>
            <person name="Waters E."/>
            <person name="Wood A."/>
            <person name="Yang L."/>
            <person name="Cove D."/>
            <person name="Cuming A."/>
            <person name="Hasebe M."/>
            <person name="Lucas S."/>
            <person name="Mishler D.B."/>
            <person name="Reski R."/>
            <person name="Grigoriev I."/>
            <person name="Quatrano R.S."/>
            <person name="Boore J.L."/>
        </authorList>
    </citation>
    <scope>NUCLEOTIDE SEQUENCE [LARGE SCALE GENOMIC DNA]</scope>
    <source>
        <strain evidence="1 2">cv. Gransden 2004</strain>
    </source>
</reference>
<name>A0A7I4A1I5_PHYPA</name>
<protein>
    <submittedName>
        <fullName evidence="1">Uncharacterized protein</fullName>
    </submittedName>
</protein>
<organism evidence="1 2">
    <name type="scientific">Physcomitrium patens</name>
    <name type="common">Spreading-leaved earth moss</name>
    <name type="synonym">Physcomitrella patens</name>
    <dbReference type="NCBI Taxonomy" id="3218"/>
    <lineage>
        <taxon>Eukaryota</taxon>
        <taxon>Viridiplantae</taxon>
        <taxon>Streptophyta</taxon>
        <taxon>Embryophyta</taxon>
        <taxon>Bryophyta</taxon>
        <taxon>Bryophytina</taxon>
        <taxon>Bryopsida</taxon>
        <taxon>Funariidae</taxon>
        <taxon>Funariales</taxon>
        <taxon>Funariaceae</taxon>
        <taxon>Physcomitrium</taxon>
    </lineage>
</organism>